<evidence type="ECO:0000256" key="4">
    <source>
        <dbReference type="ARBA" id="ARBA00022475"/>
    </source>
</evidence>
<dbReference type="SUPFAM" id="SSF47384">
    <property type="entry name" value="Homodimeric domain of signal transducing histidine kinase"/>
    <property type="match status" value="1"/>
</dbReference>
<keyword evidence="6" id="KW-0808">Transferase</keyword>
<dbReference type="CDD" id="cd00082">
    <property type="entry name" value="HisKA"/>
    <property type="match status" value="1"/>
</dbReference>
<dbReference type="FunFam" id="3.30.565.10:FF:000006">
    <property type="entry name" value="Sensor histidine kinase WalK"/>
    <property type="match status" value="1"/>
</dbReference>
<dbReference type="RefSeq" id="WP_085637699.1">
    <property type="nucleotide sequence ID" value="NZ_CABJFA010000005.1"/>
</dbReference>
<dbReference type="FunFam" id="1.10.287.130:FF:000001">
    <property type="entry name" value="Two-component sensor histidine kinase"/>
    <property type="match status" value="1"/>
</dbReference>
<dbReference type="GO" id="GO:0005524">
    <property type="term" value="F:ATP binding"/>
    <property type="evidence" value="ECO:0007669"/>
    <property type="project" value="UniProtKB-KW"/>
</dbReference>
<evidence type="ECO:0000256" key="1">
    <source>
        <dbReference type="ARBA" id="ARBA00000085"/>
    </source>
</evidence>
<dbReference type="InterPro" id="IPR036097">
    <property type="entry name" value="HisK_dim/P_sf"/>
</dbReference>
<keyword evidence="9 19" id="KW-0418">Kinase</keyword>
<evidence type="ECO:0000313" key="19">
    <source>
        <dbReference type="EMBL" id="OSP90055.1"/>
    </source>
</evidence>
<feature type="coiled-coil region" evidence="14">
    <location>
        <begin position="237"/>
        <end position="264"/>
    </location>
</feature>
<keyword evidence="13 15" id="KW-0472">Membrane</keyword>
<dbReference type="InterPro" id="IPR005467">
    <property type="entry name" value="His_kinase_dom"/>
</dbReference>
<feature type="transmembrane region" description="Helical" evidence="15">
    <location>
        <begin position="177"/>
        <end position="200"/>
    </location>
</feature>
<comment type="catalytic activity">
    <reaction evidence="1">
        <text>ATP + protein L-histidine = ADP + protein N-phospho-L-histidine.</text>
        <dbReference type="EC" id="2.7.13.3"/>
    </reaction>
</comment>
<dbReference type="InterPro" id="IPR003660">
    <property type="entry name" value="HAMP_dom"/>
</dbReference>
<evidence type="ECO:0000259" key="17">
    <source>
        <dbReference type="PROSITE" id="PS50885"/>
    </source>
</evidence>
<evidence type="ECO:0000256" key="10">
    <source>
        <dbReference type="ARBA" id="ARBA00022840"/>
    </source>
</evidence>
<evidence type="ECO:0000256" key="11">
    <source>
        <dbReference type="ARBA" id="ARBA00022989"/>
    </source>
</evidence>
<evidence type="ECO:0000256" key="9">
    <source>
        <dbReference type="ARBA" id="ARBA00022777"/>
    </source>
</evidence>
<organism evidence="19 20">
    <name type="scientific">Weissella cibaria</name>
    <dbReference type="NCBI Taxonomy" id="137591"/>
    <lineage>
        <taxon>Bacteria</taxon>
        <taxon>Bacillati</taxon>
        <taxon>Bacillota</taxon>
        <taxon>Bacilli</taxon>
        <taxon>Lactobacillales</taxon>
        <taxon>Lactobacillaceae</taxon>
        <taxon>Weissella</taxon>
    </lineage>
</organism>
<evidence type="ECO:0000313" key="18">
    <source>
        <dbReference type="EMBL" id="AWF94984.1"/>
    </source>
</evidence>
<dbReference type="Gene3D" id="6.10.340.10">
    <property type="match status" value="1"/>
</dbReference>
<name>A0A1X4JN59_9LACO</name>
<evidence type="ECO:0000256" key="7">
    <source>
        <dbReference type="ARBA" id="ARBA00022692"/>
    </source>
</evidence>
<evidence type="ECO:0000313" key="21">
    <source>
        <dbReference type="Proteomes" id="UP000244870"/>
    </source>
</evidence>
<evidence type="ECO:0000256" key="13">
    <source>
        <dbReference type="ARBA" id="ARBA00023136"/>
    </source>
</evidence>
<evidence type="ECO:0000256" key="12">
    <source>
        <dbReference type="ARBA" id="ARBA00023012"/>
    </source>
</evidence>
<sequence>MKMMYQQMLAFFTVIMATLVIVGILFTQFTTKMIEDNTYHQLNRYAVAVAEEAMRFKADDGSFAYFDTKGLETDASLLEQQNINFTLYNADRKLVYPETQVKETANVTNAEWAQLKQHKIIQKRGAKQANPADNSAANTMDVMKPFFDNKNKLIAVVVTRANVSTVADNLDMLRKNLLIAFLVSVVVAVMLSFILSQLIVNRLRLIQLVTRRVAGGDYTAQVEMHRHDEIGALAEDVNVMTASLAAQEHEIEEQEERRKEFMANASHEMRTPLTTISGIVEGLQYGVIPEDEKMHSYDLIKSEADRLTRLVKDNLDYERLRQNKVVLKKKEFDSVPVISNLLNQLSGKADVAGDEFKLNADSPVPVIADQDRFIQIIFNIVNNAIQFTENGVITIDAWREPGEAHYKIADTGIGMTTEQVDKIWERYYKADPSRTKKGESGLGMAIIRQLIEVHDGQISVTSEPNVGTTFHVVIPDSQKKTD</sequence>
<dbReference type="InterPro" id="IPR004358">
    <property type="entry name" value="Sig_transdc_His_kin-like_C"/>
</dbReference>
<dbReference type="OrthoDB" id="3436at2"/>
<dbReference type="EMBL" id="CP020928">
    <property type="protein sequence ID" value="AWF94984.1"/>
    <property type="molecule type" value="Genomic_DNA"/>
</dbReference>
<dbReference type="InterPro" id="IPR003594">
    <property type="entry name" value="HATPase_dom"/>
</dbReference>
<dbReference type="Pfam" id="PF00672">
    <property type="entry name" value="HAMP"/>
    <property type="match status" value="1"/>
</dbReference>
<dbReference type="CDD" id="cd06225">
    <property type="entry name" value="HAMP"/>
    <property type="match status" value="1"/>
</dbReference>
<dbReference type="Proteomes" id="UP000244870">
    <property type="component" value="Chromosome"/>
</dbReference>
<gene>
    <name evidence="18" type="ORF">B6254_0563</name>
    <name evidence="19" type="ORF">B9D04_02930</name>
</gene>
<keyword evidence="5" id="KW-0597">Phosphoprotein</keyword>
<reference evidence="18 21" key="2">
    <citation type="submission" date="2017-04" db="EMBL/GenBank/DDBJ databases">
        <title>Weissella cibaria strain m2 complete genome.</title>
        <authorList>
            <person name="Pan Q."/>
            <person name="Tan M."/>
            <person name="Yao F."/>
            <person name="Su S."/>
        </authorList>
    </citation>
    <scope>NUCLEOTIDE SEQUENCE [LARGE SCALE GENOMIC DNA]</scope>
    <source>
        <strain evidence="18 21">M2</strain>
    </source>
</reference>
<evidence type="ECO:0000256" key="15">
    <source>
        <dbReference type="SAM" id="Phobius"/>
    </source>
</evidence>
<keyword evidence="14" id="KW-0175">Coiled coil</keyword>
<dbReference type="PROSITE" id="PS50885">
    <property type="entry name" value="HAMP"/>
    <property type="match status" value="1"/>
</dbReference>
<feature type="domain" description="Histidine kinase" evidence="16">
    <location>
        <begin position="264"/>
        <end position="478"/>
    </location>
</feature>
<evidence type="ECO:0000256" key="8">
    <source>
        <dbReference type="ARBA" id="ARBA00022741"/>
    </source>
</evidence>
<protein>
    <recommendedName>
        <fullName evidence="3">histidine kinase</fullName>
        <ecNumber evidence="3">2.7.13.3</ecNumber>
    </recommendedName>
</protein>
<dbReference type="SMART" id="SM00387">
    <property type="entry name" value="HATPase_c"/>
    <property type="match status" value="1"/>
</dbReference>
<dbReference type="EC" id="2.7.13.3" evidence="3"/>
<dbReference type="GO" id="GO:0005886">
    <property type="term" value="C:plasma membrane"/>
    <property type="evidence" value="ECO:0007669"/>
    <property type="project" value="UniProtKB-SubCell"/>
</dbReference>
<evidence type="ECO:0000259" key="16">
    <source>
        <dbReference type="PROSITE" id="PS50109"/>
    </source>
</evidence>
<dbReference type="InterPro" id="IPR003661">
    <property type="entry name" value="HisK_dim/P_dom"/>
</dbReference>
<keyword evidence="12" id="KW-0902">Two-component regulatory system</keyword>
<reference evidence="19 20" key="1">
    <citation type="submission" date="2017-04" db="EMBL/GenBank/DDBJ databases">
        <title>The genome sequence of Weissella cibaria isolated from wild Drosophila.</title>
        <authorList>
            <person name="Ricks N.J."/>
            <person name="Carroll C."/>
            <person name="Walters A."/>
            <person name="Newell P.D."/>
            <person name="Chaston J.M."/>
        </authorList>
    </citation>
    <scope>NUCLEOTIDE SEQUENCE [LARGE SCALE GENOMIC DNA]</scope>
    <source>
        <strain evidence="19 20">DmW_103</strain>
    </source>
</reference>
<dbReference type="InterPro" id="IPR050398">
    <property type="entry name" value="HssS/ArlS-like"/>
</dbReference>
<dbReference type="InterPro" id="IPR036890">
    <property type="entry name" value="HATPase_C_sf"/>
</dbReference>
<dbReference type="Pfam" id="PF02518">
    <property type="entry name" value="HATPase_c"/>
    <property type="match status" value="1"/>
</dbReference>
<dbReference type="PRINTS" id="PR00344">
    <property type="entry name" value="BCTRLSENSOR"/>
</dbReference>
<evidence type="ECO:0000256" key="5">
    <source>
        <dbReference type="ARBA" id="ARBA00022553"/>
    </source>
</evidence>
<dbReference type="GO" id="GO:0000155">
    <property type="term" value="F:phosphorelay sensor kinase activity"/>
    <property type="evidence" value="ECO:0007669"/>
    <property type="project" value="InterPro"/>
</dbReference>
<dbReference type="SMART" id="SM00388">
    <property type="entry name" value="HisKA"/>
    <property type="match status" value="1"/>
</dbReference>
<keyword evidence="11 15" id="KW-1133">Transmembrane helix</keyword>
<keyword evidence="10" id="KW-0067">ATP-binding</keyword>
<dbReference type="Pfam" id="PF00512">
    <property type="entry name" value="HisKA"/>
    <property type="match status" value="1"/>
</dbReference>
<dbReference type="EMBL" id="NDXJ01000004">
    <property type="protein sequence ID" value="OSP90055.1"/>
    <property type="molecule type" value="Genomic_DNA"/>
</dbReference>
<dbReference type="SUPFAM" id="SSF55874">
    <property type="entry name" value="ATPase domain of HSP90 chaperone/DNA topoisomerase II/histidine kinase"/>
    <property type="match status" value="1"/>
</dbReference>
<evidence type="ECO:0000256" key="6">
    <source>
        <dbReference type="ARBA" id="ARBA00022679"/>
    </source>
</evidence>
<dbReference type="Gene3D" id="1.10.287.130">
    <property type="match status" value="1"/>
</dbReference>
<dbReference type="AlphaFoldDB" id="A0A1X4JN59"/>
<accession>A0A1X4JN59</accession>
<dbReference type="SMART" id="SM00304">
    <property type="entry name" value="HAMP"/>
    <property type="match status" value="1"/>
</dbReference>
<proteinExistence type="predicted"/>
<feature type="domain" description="HAMP" evidence="17">
    <location>
        <begin position="197"/>
        <end position="249"/>
    </location>
</feature>
<keyword evidence="4" id="KW-1003">Cell membrane</keyword>
<evidence type="ECO:0000256" key="2">
    <source>
        <dbReference type="ARBA" id="ARBA00004651"/>
    </source>
</evidence>
<evidence type="ECO:0000256" key="14">
    <source>
        <dbReference type="SAM" id="Coils"/>
    </source>
</evidence>
<dbReference type="PANTHER" id="PTHR45528:SF1">
    <property type="entry name" value="SENSOR HISTIDINE KINASE CPXA"/>
    <property type="match status" value="1"/>
</dbReference>
<dbReference type="Proteomes" id="UP000193588">
    <property type="component" value="Unassembled WGS sequence"/>
</dbReference>
<feature type="transmembrane region" description="Helical" evidence="15">
    <location>
        <begin position="6"/>
        <end position="26"/>
    </location>
</feature>
<keyword evidence="8" id="KW-0547">Nucleotide-binding</keyword>
<keyword evidence="7 15" id="KW-0812">Transmembrane</keyword>
<dbReference type="PANTHER" id="PTHR45528">
    <property type="entry name" value="SENSOR HISTIDINE KINASE CPXA"/>
    <property type="match status" value="1"/>
</dbReference>
<dbReference type="PROSITE" id="PS50109">
    <property type="entry name" value="HIS_KIN"/>
    <property type="match status" value="1"/>
</dbReference>
<evidence type="ECO:0000256" key="3">
    <source>
        <dbReference type="ARBA" id="ARBA00012438"/>
    </source>
</evidence>
<comment type="subcellular location">
    <subcellularLocation>
        <location evidence="2">Cell membrane</location>
        <topology evidence="2">Multi-pass membrane protein</topology>
    </subcellularLocation>
</comment>
<dbReference type="Gene3D" id="3.30.565.10">
    <property type="entry name" value="Histidine kinase-like ATPase, C-terminal domain"/>
    <property type="match status" value="1"/>
</dbReference>
<dbReference type="SUPFAM" id="SSF158472">
    <property type="entry name" value="HAMP domain-like"/>
    <property type="match status" value="1"/>
</dbReference>
<evidence type="ECO:0000313" key="20">
    <source>
        <dbReference type="Proteomes" id="UP000193588"/>
    </source>
</evidence>